<evidence type="ECO:0000313" key="2">
    <source>
        <dbReference type="EMBL" id="QSQ24236.1"/>
    </source>
</evidence>
<protein>
    <submittedName>
        <fullName evidence="2">Uncharacterized protein</fullName>
    </submittedName>
</protein>
<reference evidence="2 3" key="1">
    <citation type="submission" date="2021-02" db="EMBL/GenBank/DDBJ databases">
        <title>De Novo genome assembly of isolated myxobacteria.</title>
        <authorList>
            <person name="Stevens D.C."/>
        </authorList>
    </citation>
    <scope>NUCLEOTIDE SEQUENCE [LARGE SCALE GENOMIC DNA]</scope>
    <source>
        <strain evidence="3">SCPEA02</strain>
    </source>
</reference>
<keyword evidence="3" id="KW-1185">Reference proteome</keyword>
<evidence type="ECO:0000313" key="3">
    <source>
        <dbReference type="Proteomes" id="UP000662747"/>
    </source>
</evidence>
<name>A0ABX7NZ83_9BACT</name>
<organism evidence="2 3">
    <name type="scientific">Pyxidicoccus parkwayensis</name>
    <dbReference type="NCBI Taxonomy" id="2813578"/>
    <lineage>
        <taxon>Bacteria</taxon>
        <taxon>Pseudomonadati</taxon>
        <taxon>Myxococcota</taxon>
        <taxon>Myxococcia</taxon>
        <taxon>Myxococcales</taxon>
        <taxon>Cystobacterineae</taxon>
        <taxon>Myxococcaceae</taxon>
        <taxon>Pyxidicoccus</taxon>
    </lineage>
</organism>
<proteinExistence type="predicted"/>
<dbReference type="EMBL" id="CP071090">
    <property type="protein sequence ID" value="QSQ24236.1"/>
    <property type="molecule type" value="Genomic_DNA"/>
</dbReference>
<dbReference type="RefSeq" id="WP_206725802.1">
    <property type="nucleotide sequence ID" value="NZ_CP071090.1"/>
</dbReference>
<dbReference type="Proteomes" id="UP000662747">
    <property type="component" value="Chromosome"/>
</dbReference>
<evidence type="ECO:0000256" key="1">
    <source>
        <dbReference type="SAM" id="MobiDB-lite"/>
    </source>
</evidence>
<accession>A0ABX7NZ83</accession>
<feature type="region of interest" description="Disordered" evidence="1">
    <location>
        <begin position="115"/>
        <end position="144"/>
    </location>
</feature>
<sequence>MSRFKSGWLLGVPLLVLGSAAGGAYLYHHFREADWEHREAEYQRQLQGHLTENEKQIEAFNAQLGMMRSQLVTPADLEKKYTALLTARDADFEKFRQEHALVVKSLSNSILALQQRAQDGTEEAHEEPSPAPPPGDTTTPPAKPVISYAFADKDGRIHLTDPDIWVQGDEDLEMKQFFRVKGTVVQQKDGSLMAERIQLLEVSPDGQPAGQYRELAEASLVDASFTYANPPQEGPPGDAWVKWGPGWMATLGTSFRSEHLLRFGASASVVRLGDVGLAGGASSDFDSLEGTGGDAFVTYSPTIRGKQLGVALGGGVHLPLGGTTRVRPNVTLNFIVY</sequence>
<gene>
    <name evidence="2" type="ORF">JY651_04530</name>
</gene>